<feature type="transmembrane region" description="Helical" evidence="1">
    <location>
        <begin position="12"/>
        <end position="30"/>
    </location>
</feature>
<evidence type="ECO:0000256" key="1">
    <source>
        <dbReference type="SAM" id="Phobius"/>
    </source>
</evidence>
<accession>A0A8B5RV58</accession>
<keyword evidence="2" id="KW-0614">Plasmid</keyword>
<keyword evidence="2" id="KW-0378">Hydrolase</keyword>
<dbReference type="Gene3D" id="3.40.630.100">
    <property type="entry name" value="Poly-gamma-glutamate hydrolase, zinc-binding motif"/>
    <property type="match status" value="1"/>
</dbReference>
<dbReference type="InterPro" id="IPR038128">
    <property type="entry name" value="Gamma_PGA_hydro_sf"/>
</dbReference>
<sequence length="286" mass="32533">MSFINIFSMNKVILGIVITLIVSILLNFDMNVEANTKKCSQNPYVTTDIIQSQKLSSLNTETGSNSEMVGIAPSERENDKYQSMTQLEDETTEGVDWKKSIRNTGKEILIVAPHGGNIEQGTTELTKALADKGNYDYFSFEAIRPKNNSELHVTSRNYNDLMLNSMIQNRKATISIHGAKGNEKIVYIGGPRSDLRNEIEKELVSRGFNVMVPPDNLSGKDDENFINREKGNTGIQLELTYALRKSFFTNNDVRTKNRSYQYNWTHEMYEFLDALYNSIHNIYPNT</sequence>
<protein>
    <submittedName>
        <fullName evidence="2">Poly-gamma-glutamate hydrolase family protein</fullName>
    </submittedName>
</protein>
<dbReference type="Pfam" id="PF05908">
    <property type="entry name" value="Gamma_PGA_hydro"/>
    <property type="match status" value="1"/>
</dbReference>
<dbReference type="AlphaFoldDB" id="A0A8B5RV58"/>
<evidence type="ECO:0000313" key="2">
    <source>
        <dbReference type="EMBL" id="QRX38772.1"/>
    </source>
</evidence>
<dbReference type="InterPro" id="IPR008585">
    <property type="entry name" value="Gamma_PGA_hydro"/>
</dbReference>
<dbReference type="GO" id="GO:0016787">
    <property type="term" value="F:hydrolase activity"/>
    <property type="evidence" value="ECO:0007669"/>
    <property type="project" value="UniProtKB-KW"/>
</dbReference>
<proteinExistence type="predicted"/>
<organism evidence="2">
    <name type="scientific">Staphylococcus epidermidis</name>
    <dbReference type="NCBI Taxonomy" id="1282"/>
    <lineage>
        <taxon>Bacteria</taxon>
        <taxon>Bacillati</taxon>
        <taxon>Bacillota</taxon>
        <taxon>Bacilli</taxon>
        <taxon>Bacillales</taxon>
        <taxon>Staphylococcaceae</taxon>
        <taxon>Staphylococcus</taxon>
    </lineage>
</organism>
<geneLocation type="plasmid" evidence="2">
    <name>pSE456_1</name>
</geneLocation>
<dbReference type="EMBL" id="MW364978">
    <property type="protein sequence ID" value="QRX38772.1"/>
    <property type="molecule type" value="Genomic_DNA"/>
</dbReference>
<name>A0A8B5RV58_STAEP</name>
<keyword evidence="1" id="KW-1133">Transmembrane helix</keyword>
<keyword evidence="1" id="KW-0472">Membrane</keyword>
<reference evidence="2" key="1">
    <citation type="submission" date="2020-12" db="EMBL/GenBank/DDBJ databases">
        <title>Staphylococcus epidermidis phages transfer antimicrobial-resistance plasmids and enable chromosomal island mobilization.</title>
        <authorList>
            <person name="Fisarova L."/>
            <person name="Botka T."/>
            <person name="Du X."/>
            <person name="Maslanova I."/>
            <person name="Bardy P."/>
            <person name="Pantucek R."/>
            <person name="Muhlenbruch L."/>
            <person name="Benesik M."/>
            <person name="Winstel V."/>
            <person name="Larsen J."/>
            <person name="Rosenstein R."/>
            <person name="Peschel A."/>
            <person name="Doskar J."/>
        </authorList>
    </citation>
    <scope>NUCLEOTIDE SEQUENCE</scope>
    <source>
        <strain evidence="2">SE456</strain>
        <plasmid evidence="2">pSE456_1</plasmid>
    </source>
</reference>
<keyword evidence="1" id="KW-0812">Transmembrane</keyword>